<organism evidence="2 3">
    <name type="scientific">Paludibaculum fermentans</name>
    <dbReference type="NCBI Taxonomy" id="1473598"/>
    <lineage>
        <taxon>Bacteria</taxon>
        <taxon>Pseudomonadati</taxon>
        <taxon>Acidobacteriota</taxon>
        <taxon>Terriglobia</taxon>
        <taxon>Bryobacterales</taxon>
        <taxon>Bryobacteraceae</taxon>
        <taxon>Paludibaculum</taxon>
    </lineage>
</organism>
<dbReference type="EMBL" id="CP063850">
    <property type="protein sequence ID" value="QOY92311.1"/>
    <property type="molecule type" value="Genomic_DNA"/>
</dbReference>
<protein>
    <submittedName>
        <fullName evidence="2">DUF3473 domain-containing protein</fullName>
    </submittedName>
</protein>
<dbReference type="Pfam" id="PF01522">
    <property type="entry name" value="Polysacc_deac_1"/>
    <property type="match status" value="1"/>
</dbReference>
<dbReference type="InterPro" id="IPR002509">
    <property type="entry name" value="NODB_dom"/>
</dbReference>
<feature type="domain" description="NodB homology" evidence="1">
    <location>
        <begin position="29"/>
        <end position="291"/>
    </location>
</feature>
<evidence type="ECO:0000259" key="1">
    <source>
        <dbReference type="PROSITE" id="PS51677"/>
    </source>
</evidence>
<dbReference type="AlphaFoldDB" id="A0A7S7NYW1"/>
<name>A0A7S7NYW1_PALFE</name>
<dbReference type="PROSITE" id="PS51677">
    <property type="entry name" value="NODB"/>
    <property type="match status" value="1"/>
</dbReference>
<dbReference type="CDD" id="cd10941">
    <property type="entry name" value="CE4_PuuE_HpPgdA_like_2"/>
    <property type="match status" value="1"/>
</dbReference>
<dbReference type="GO" id="GO:0005975">
    <property type="term" value="P:carbohydrate metabolic process"/>
    <property type="evidence" value="ECO:0007669"/>
    <property type="project" value="InterPro"/>
</dbReference>
<dbReference type="InterPro" id="IPR022560">
    <property type="entry name" value="DUF3473"/>
</dbReference>
<evidence type="ECO:0000313" key="3">
    <source>
        <dbReference type="Proteomes" id="UP000593892"/>
    </source>
</evidence>
<dbReference type="GO" id="GO:0016810">
    <property type="term" value="F:hydrolase activity, acting on carbon-nitrogen (but not peptide) bonds"/>
    <property type="evidence" value="ECO:0007669"/>
    <property type="project" value="InterPro"/>
</dbReference>
<dbReference type="PANTHER" id="PTHR47561">
    <property type="entry name" value="POLYSACCHARIDE DEACETYLASE FAMILY PROTEIN (AFU_ORTHOLOGUE AFUA_6G05030)"/>
    <property type="match status" value="1"/>
</dbReference>
<dbReference type="Proteomes" id="UP000593892">
    <property type="component" value="Plasmid pPfer1"/>
</dbReference>
<dbReference type="RefSeq" id="WP_194453965.1">
    <property type="nucleotide sequence ID" value="NZ_CP063850.1"/>
</dbReference>
<dbReference type="InterPro" id="IPR011330">
    <property type="entry name" value="Glyco_hydro/deAcase_b/a-brl"/>
</dbReference>
<geneLocation type="plasmid" evidence="2 3">
    <name>pPfer1</name>
</geneLocation>
<evidence type="ECO:0000313" key="2">
    <source>
        <dbReference type="EMBL" id="QOY92311.1"/>
    </source>
</evidence>
<reference evidence="2 3" key="1">
    <citation type="submission" date="2020-10" db="EMBL/GenBank/DDBJ databases">
        <title>Complete genome sequence of Paludibaculum fermentans P105T, a facultatively anaerobic acidobacterium capable of dissimilatory Fe(III) reduction.</title>
        <authorList>
            <person name="Dedysh S.N."/>
            <person name="Beletsky A.V."/>
            <person name="Kulichevskaya I.S."/>
            <person name="Mardanov A.V."/>
            <person name="Ravin N.V."/>
        </authorList>
    </citation>
    <scope>NUCLEOTIDE SEQUENCE [LARGE SCALE GENOMIC DNA]</scope>
    <source>
        <strain evidence="2 3">P105</strain>
        <plasmid evidence="2 3">pPfer1</plasmid>
    </source>
</reference>
<dbReference type="Pfam" id="PF11959">
    <property type="entry name" value="DUF3473"/>
    <property type="match status" value="1"/>
</dbReference>
<accession>A0A7S7NYW1</accession>
<dbReference type="InterPro" id="IPR045235">
    <property type="entry name" value="PuuE_HpPgdA-like"/>
</dbReference>
<dbReference type="SUPFAM" id="SSF88713">
    <property type="entry name" value="Glycoside hydrolase/deacetylase"/>
    <property type="match status" value="1"/>
</dbReference>
<dbReference type="InterPro" id="IPR014344">
    <property type="entry name" value="XrtA_polysacc_deacetyl"/>
</dbReference>
<sequence length="291" mass="33160">MNPKRPKGILSVDVEDYFQVEAFADRVSRDSWPGYPSRVEANTMKVLDLFDECGVKGTFFTLGWVAERCPAIVREIVSRGHEIAVHSYWHRLIYKLSPEEFRQDTRQAKDVVEQAAGRAAWGYRAPSYSITRQSLWALDILAECGFRYDSSIFPVRHDFYGIPDAPRAPFRLATPSGSLLEFPITTFRLGAGPNWPVAGGGYLRIFPFLYTRLGIGRAVQEKVPVITYFHPWEVDPEQPRMEGRALSQFRHYTNLNGMAGRIRQLCGLIDYEPFEAALANPEWNAAPVWQP</sequence>
<proteinExistence type="predicted"/>
<dbReference type="NCBIfam" id="TIGR03006">
    <property type="entry name" value="pepcterm_polyde"/>
    <property type="match status" value="1"/>
</dbReference>
<gene>
    <name evidence="2" type="ORF">IRI77_37835</name>
</gene>
<dbReference type="KEGG" id="pfer:IRI77_37835"/>
<keyword evidence="3" id="KW-1185">Reference proteome</keyword>
<dbReference type="PANTHER" id="PTHR47561:SF1">
    <property type="entry name" value="POLYSACCHARIDE DEACETYLASE FAMILY PROTEIN (AFU_ORTHOLOGUE AFUA_6G05030)"/>
    <property type="match status" value="1"/>
</dbReference>
<dbReference type="Gene3D" id="3.20.20.370">
    <property type="entry name" value="Glycoside hydrolase/deacetylase"/>
    <property type="match status" value="1"/>
</dbReference>
<keyword evidence="2" id="KW-0614">Plasmid</keyword>